<gene>
    <name evidence="2" type="ORF">PS624_02901</name>
</gene>
<evidence type="ECO:0000313" key="3">
    <source>
        <dbReference type="Proteomes" id="UP000326241"/>
    </source>
</evidence>
<dbReference type="AlphaFoldDB" id="A0A5E6TH00"/>
<reference evidence="2 3" key="1">
    <citation type="submission" date="2019-09" db="EMBL/GenBank/DDBJ databases">
        <authorList>
            <person name="Chandra G."/>
            <person name="Truman W A."/>
        </authorList>
    </citation>
    <scope>NUCLEOTIDE SEQUENCE [LARGE SCALE GENOMIC DNA]</scope>
    <source>
        <strain evidence="2">PS624</strain>
    </source>
</reference>
<name>A0A5E6TH00_PSEFL</name>
<proteinExistence type="predicted"/>
<keyword evidence="1" id="KW-0732">Signal</keyword>
<organism evidence="2 3">
    <name type="scientific">Pseudomonas fluorescens</name>
    <dbReference type="NCBI Taxonomy" id="294"/>
    <lineage>
        <taxon>Bacteria</taxon>
        <taxon>Pseudomonadati</taxon>
        <taxon>Pseudomonadota</taxon>
        <taxon>Gammaproteobacteria</taxon>
        <taxon>Pseudomonadales</taxon>
        <taxon>Pseudomonadaceae</taxon>
        <taxon>Pseudomonas</taxon>
    </lineage>
</organism>
<sequence length="69" mass="7873" precursor="true">MRWVLLIAVSLSCVACAKSHDITAATLGYEWITPRSNSVFFEVNFNSAVELMAIFWRDRQESISHQVLI</sequence>
<dbReference type="RefSeq" id="WP_150775196.1">
    <property type="nucleotide sequence ID" value="NZ_CABVGZ010000028.1"/>
</dbReference>
<dbReference type="Proteomes" id="UP000326241">
    <property type="component" value="Unassembled WGS sequence"/>
</dbReference>
<evidence type="ECO:0008006" key="4">
    <source>
        <dbReference type="Google" id="ProtNLM"/>
    </source>
</evidence>
<dbReference type="EMBL" id="CABVGZ010000028">
    <property type="protein sequence ID" value="VVM92669.1"/>
    <property type="molecule type" value="Genomic_DNA"/>
</dbReference>
<evidence type="ECO:0000313" key="2">
    <source>
        <dbReference type="EMBL" id="VVM92669.1"/>
    </source>
</evidence>
<evidence type="ECO:0000256" key="1">
    <source>
        <dbReference type="SAM" id="SignalP"/>
    </source>
</evidence>
<accession>A0A5E6TH00</accession>
<feature type="signal peptide" evidence="1">
    <location>
        <begin position="1"/>
        <end position="17"/>
    </location>
</feature>
<protein>
    <recommendedName>
        <fullName evidence="4">Lipoprotein</fullName>
    </recommendedName>
</protein>
<feature type="chain" id="PRO_5023099935" description="Lipoprotein" evidence="1">
    <location>
        <begin position="18"/>
        <end position="69"/>
    </location>
</feature>